<feature type="compositionally biased region" description="Gly residues" evidence="1">
    <location>
        <begin position="139"/>
        <end position="152"/>
    </location>
</feature>
<keyword evidence="3" id="KW-1185">Reference proteome</keyword>
<organism evidence="2 3">
    <name type="scientific">Diploptera punctata</name>
    <name type="common">Pacific beetle cockroach</name>
    <dbReference type="NCBI Taxonomy" id="6984"/>
    <lineage>
        <taxon>Eukaryota</taxon>
        <taxon>Metazoa</taxon>
        <taxon>Ecdysozoa</taxon>
        <taxon>Arthropoda</taxon>
        <taxon>Hexapoda</taxon>
        <taxon>Insecta</taxon>
        <taxon>Pterygota</taxon>
        <taxon>Neoptera</taxon>
        <taxon>Polyneoptera</taxon>
        <taxon>Dictyoptera</taxon>
        <taxon>Blattodea</taxon>
        <taxon>Blaberoidea</taxon>
        <taxon>Blaberidae</taxon>
        <taxon>Diplopterinae</taxon>
        <taxon>Diploptera</taxon>
    </lineage>
</organism>
<feature type="non-terminal residue" evidence="2">
    <location>
        <position position="252"/>
    </location>
</feature>
<comment type="caution">
    <text evidence="2">The sequence shown here is derived from an EMBL/GenBank/DDBJ whole genome shotgun (WGS) entry which is preliminary data.</text>
</comment>
<evidence type="ECO:0000313" key="2">
    <source>
        <dbReference type="EMBL" id="KAJ9580027.1"/>
    </source>
</evidence>
<accession>A0AAD7ZGU0</accession>
<sequence length="252" mass="26777">VVPSAADKVTRQIQSKLGDYDVLQQCISGDESKHLIGIDGVPASPAPVGGSHTFFQSASSRLQPPAEFKKPSAHHGNNGRVNNHYPHPPYTRGGFVKPADGKPPHGGRGGFPGQPVKHGSGSNNDHRSNGGIVPPKGPPQGGGGGGGGGGGANSRVHNAGRNLPRINVSQIPVPSVDTASHTDVESYLKNMGCVTPITCIATPRKDSEPVFKYNTNQHPKLPDYPSQRQPDYRNRKYLRICPDNMERSILLT</sequence>
<feature type="region of interest" description="Disordered" evidence="1">
    <location>
        <begin position="47"/>
        <end position="159"/>
    </location>
</feature>
<feature type="compositionally biased region" description="Polar residues" evidence="1">
    <location>
        <begin position="53"/>
        <end position="62"/>
    </location>
</feature>
<evidence type="ECO:0000256" key="1">
    <source>
        <dbReference type="SAM" id="MobiDB-lite"/>
    </source>
</evidence>
<dbReference type="EMBL" id="JASPKZ010008364">
    <property type="protein sequence ID" value="KAJ9580027.1"/>
    <property type="molecule type" value="Genomic_DNA"/>
</dbReference>
<protein>
    <submittedName>
        <fullName evidence="2">Uncharacterized protein</fullName>
    </submittedName>
</protein>
<proteinExistence type="predicted"/>
<evidence type="ECO:0000313" key="3">
    <source>
        <dbReference type="Proteomes" id="UP001233999"/>
    </source>
</evidence>
<reference evidence="2" key="2">
    <citation type="submission" date="2023-05" db="EMBL/GenBank/DDBJ databases">
        <authorList>
            <person name="Fouks B."/>
        </authorList>
    </citation>
    <scope>NUCLEOTIDE SEQUENCE</scope>
    <source>
        <strain evidence="2">Stay&amp;Tobe</strain>
        <tissue evidence="2">Testes</tissue>
    </source>
</reference>
<reference evidence="2" key="1">
    <citation type="journal article" date="2023" name="IScience">
        <title>Live-bearing cockroach genome reveals convergent evolutionary mechanisms linked to viviparity in insects and beyond.</title>
        <authorList>
            <person name="Fouks B."/>
            <person name="Harrison M.C."/>
            <person name="Mikhailova A.A."/>
            <person name="Marchal E."/>
            <person name="English S."/>
            <person name="Carruthers M."/>
            <person name="Jennings E.C."/>
            <person name="Chiamaka E.L."/>
            <person name="Frigard R.A."/>
            <person name="Pippel M."/>
            <person name="Attardo G.M."/>
            <person name="Benoit J.B."/>
            <person name="Bornberg-Bauer E."/>
            <person name="Tobe S.S."/>
        </authorList>
    </citation>
    <scope>NUCLEOTIDE SEQUENCE</scope>
    <source>
        <strain evidence="2">Stay&amp;Tobe</strain>
    </source>
</reference>
<gene>
    <name evidence="2" type="ORF">L9F63_004320</name>
</gene>
<dbReference type="Proteomes" id="UP001233999">
    <property type="component" value="Unassembled WGS sequence"/>
</dbReference>
<dbReference type="AlphaFoldDB" id="A0AAD7ZGU0"/>
<feature type="non-terminal residue" evidence="2">
    <location>
        <position position="1"/>
    </location>
</feature>
<name>A0AAD7ZGU0_DIPPU</name>